<reference evidence="9 10" key="1">
    <citation type="journal article" date="2016" name="Nat. Commun.">
        <title>Thousands of microbial genomes shed light on interconnected biogeochemical processes in an aquifer system.</title>
        <authorList>
            <person name="Anantharaman K."/>
            <person name="Brown C.T."/>
            <person name="Hug L.A."/>
            <person name="Sharon I."/>
            <person name="Castelle C.J."/>
            <person name="Probst A.J."/>
            <person name="Thomas B.C."/>
            <person name="Singh A."/>
            <person name="Wilkins M.J."/>
            <person name="Karaoz U."/>
            <person name="Brodie E.L."/>
            <person name="Williams K.H."/>
            <person name="Hubbard S.S."/>
            <person name="Banfield J.F."/>
        </authorList>
    </citation>
    <scope>NUCLEOTIDE SEQUENCE [LARGE SCALE GENOMIC DNA]</scope>
</reference>
<dbReference type="Gene3D" id="3.40.50.720">
    <property type="entry name" value="NAD(P)-binding Rossmann-like Domain"/>
    <property type="match status" value="1"/>
</dbReference>
<dbReference type="InterPro" id="IPR005888">
    <property type="entry name" value="dTDP_Gluc_deHydtase"/>
</dbReference>
<evidence type="ECO:0000259" key="8">
    <source>
        <dbReference type="Pfam" id="PF16363"/>
    </source>
</evidence>
<dbReference type="AlphaFoldDB" id="A0A1G2KTV8"/>
<dbReference type="Gene3D" id="3.90.25.10">
    <property type="entry name" value="UDP-galactose 4-epimerase, domain 1"/>
    <property type="match status" value="1"/>
</dbReference>
<keyword evidence="6 7" id="KW-0456">Lyase</keyword>
<comment type="caution">
    <text evidence="9">The sequence shown here is derived from an EMBL/GenBank/DDBJ whole genome shotgun (WGS) entry which is preliminary data.</text>
</comment>
<dbReference type="SUPFAM" id="SSF51735">
    <property type="entry name" value="NAD(P)-binding Rossmann-fold domains"/>
    <property type="match status" value="1"/>
</dbReference>
<keyword evidence="5" id="KW-0520">NAD</keyword>
<proteinExistence type="inferred from homology"/>
<evidence type="ECO:0000313" key="9">
    <source>
        <dbReference type="EMBL" id="OHA01829.1"/>
    </source>
</evidence>
<comment type="cofactor">
    <cofactor evidence="2 7">
        <name>NAD(+)</name>
        <dbReference type="ChEBI" id="CHEBI:57540"/>
    </cofactor>
</comment>
<feature type="domain" description="NAD(P)-binding" evidence="8">
    <location>
        <begin position="4"/>
        <end position="304"/>
    </location>
</feature>
<comment type="similarity">
    <text evidence="3 7">Belongs to the NAD(P)-dependent epimerase/dehydratase family. dTDP-glucose dehydratase subfamily.</text>
</comment>
<name>A0A1G2KTV8_9BACT</name>
<evidence type="ECO:0000256" key="7">
    <source>
        <dbReference type="RuleBase" id="RU004473"/>
    </source>
</evidence>
<dbReference type="NCBIfam" id="TIGR01181">
    <property type="entry name" value="dTDP_gluc_dehyt"/>
    <property type="match status" value="1"/>
</dbReference>
<dbReference type="GO" id="GO:0009225">
    <property type="term" value="P:nucleotide-sugar metabolic process"/>
    <property type="evidence" value="ECO:0007669"/>
    <property type="project" value="InterPro"/>
</dbReference>
<dbReference type="InterPro" id="IPR036291">
    <property type="entry name" value="NAD(P)-bd_dom_sf"/>
</dbReference>
<dbReference type="GO" id="GO:0008460">
    <property type="term" value="F:dTDP-glucose 4,6-dehydratase activity"/>
    <property type="evidence" value="ECO:0007669"/>
    <property type="project" value="UniProtKB-EC"/>
</dbReference>
<dbReference type="EC" id="4.2.1.46" evidence="4 7"/>
<evidence type="ECO:0000256" key="3">
    <source>
        <dbReference type="ARBA" id="ARBA00008178"/>
    </source>
</evidence>
<organism evidence="9 10">
    <name type="scientific">Candidatus Sungbacteria bacterium RIFCSPHIGHO2_02_FULL_51_29</name>
    <dbReference type="NCBI Taxonomy" id="1802273"/>
    <lineage>
        <taxon>Bacteria</taxon>
        <taxon>Candidatus Sungiibacteriota</taxon>
    </lineage>
</organism>
<dbReference type="CDD" id="cd05246">
    <property type="entry name" value="dTDP_GD_SDR_e"/>
    <property type="match status" value="1"/>
</dbReference>
<evidence type="ECO:0000256" key="6">
    <source>
        <dbReference type="ARBA" id="ARBA00023239"/>
    </source>
</evidence>
<dbReference type="PANTHER" id="PTHR43000">
    <property type="entry name" value="DTDP-D-GLUCOSE 4,6-DEHYDRATASE-RELATED"/>
    <property type="match status" value="1"/>
</dbReference>
<accession>A0A1G2KTV8</accession>
<gene>
    <name evidence="9" type="ORF">A3C16_05945</name>
</gene>
<protein>
    <recommendedName>
        <fullName evidence="4 7">dTDP-glucose 4,6-dehydratase</fullName>
        <ecNumber evidence="4 7">4.2.1.46</ecNumber>
    </recommendedName>
</protein>
<evidence type="ECO:0000256" key="5">
    <source>
        <dbReference type="ARBA" id="ARBA00023027"/>
    </source>
</evidence>
<evidence type="ECO:0000256" key="1">
    <source>
        <dbReference type="ARBA" id="ARBA00001539"/>
    </source>
</evidence>
<comment type="catalytic activity">
    <reaction evidence="1 7">
        <text>dTDP-alpha-D-glucose = dTDP-4-dehydro-6-deoxy-alpha-D-glucose + H2O</text>
        <dbReference type="Rhea" id="RHEA:17221"/>
        <dbReference type="ChEBI" id="CHEBI:15377"/>
        <dbReference type="ChEBI" id="CHEBI:57477"/>
        <dbReference type="ChEBI" id="CHEBI:57649"/>
        <dbReference type="EC" id="4.2.1.46"/>
    </reaction>
</comment>
<dbReference type="Pfam" id="PF16363">
    <property type="entry name" value="GDP_Man_Dehyd"/>
    <property type="match status" value="1"/>
</dbReference>
<evidence type="ECO:0000256" key="4">
    <source>
        <dbReference type="ARBA" id="ARBA00011990"/>
    </source>
</evidence>
<dbReference type="EMBL" id="MHQL01000053">
    <property type="protein sequence ID" value="OHA01829.1"/>
    <property type="molecule type" value="Genomic_DNA"/>
</dbReference>
<sequence>MKLFVTGGAGFIGSNFIRYWLSAHPDDVVMNIDLLTYAGNLENLHDVAQNPRYAFVRADVADASAMKTHMAGADVVVHFAAESHVDRSIMDAAPFMRTNVLGTQVMLDTARSLGVQTYIQVSTDEVFGDLPPDPQKKFSEVSPFAPSSPYAASKAAGDHLAHAYFRTYGFPAIVTHCGNNVGPYQFPEKFIPLAIVNALAGKKIPVYGDGLQSRSWIHVDDHVRALDAVIMRGRAGETYVIGGEEKTNRDILHAILRLLGKGDDLISFVEDRPGHDRRYAINDEKIRNELGWRPQYSHAEALEKTVAWYRGHSKWLQHVMDASYQEYYTRQYGARAVAGNR</sequence>
<evidence type="ECO:0000313" key="10">
    <source>
        <dbReference type="Proteomes" id="UP000177811"/>
    </source>
</evidence>
<dbReference type="InterPro" id="IPR016040">
    <property type="entry name" value="NAD(P)-bd_dom"/>
</dbReference>
<evidence type="ECO:0000256" key="2">
    <source>
        <dbReference type="ARBA" id="ARBA00001911"/>
    </source>
</evidence>
<dbReference type="Proteomes" id="UP000177811">
    <property type="component" value="Unassembled WGS sequence"/>
</dbReference>